<gene>
    <name evidence="3" type="ORF">CTEN210_01074</name>
</gene>
<evidence type="ECO:0000256" key="2">
    <source>
        <dbReference type="SAM" id="MobiDB-lite"/>
    </source>
</evidence>
<evidence type="ECO:0000313" key="4">
    <source>
        <dbReference type="Proteomes" id="UP001054902"/>
    </source>
</evidence>
<dbReference type="AlphaFoldDB" id="A0AAD3GZB7"/>
<name>A0AAD3GZB7_9STRA</name>
<comment type="caution">
    <text evidence="3">The sequence shown here is derived from an EMBL/GenBank/DDBJ whole genome shotgun (WGS) entry which is preliminary data.</text>
</comment>
<protein>
    <submittedName>
        <fullName evidence="3">Uncharacterized protein</fullName>
    </submittedName>
</protein>
<evidence type="ECO:0000313" key="3">
    <source>
        <dbReference type="EMBL" id="GFH44600.1"/>
    </source>
</evidence>
<reference evidence="3 4" key="1">
    <citation type="journal article" date="2021" name="Sci. Rep.">
        <title>The genome of the diatom Chaetoceros tenuissimus carries an ancient integrated fragment of an extant virus.</title>
        <authorList>
            <person name="Hongo Y."/>
            <person name="Kimura K."/>
            <person name="Takaki Y."/>
            <person name="Yoshida Y."/>
            <person name="Baba S."/>
            <person name="Kobayashi G."/>
            <person name="Nagasaki K."/>
            <person name="Hano T."/>
            <person name="Tomaru Y."/>
        </authorList>
    </citation>
    <scope>NUCLEOTIDE SEQUENCE [LARGE SCALE GENOMIC DNA]</scope>
    <source>
        <strain evidence="3 4">NIES-3715</strain>
    </source>
</reference>
<proteinExistence type="predicted"/>
<feature type="region of interest" description="Disordered" evidence="2">
    <location>
        <begin position="74"/>
        <end position="120"/>
    </location>
</feature>
<dbReference type="EMBL" id="BLLK01000020">
    <property type="protein sequence ID" value="GFH44600.1"/>
    <property type="molecule type" value="Genomic_DNA"/>
</dbReference>
<dbReference type="Proteomes" id="UP001054902">
    <property type="component" value="Unassembled WGS sequence"/>
</dbReference>
<keyword evidence="4" id="KW-1185">Reference proteome</keyword>
<feature type="region of interest" description="Disordered" evidence="2">
    <location>
        <begin position="14"/>
        <end position="58"/>
    </location>
</feature>
<keyword evidence="1" id="KW-0175">Coiled coil</keyword>
<evidence type="ECO:0000256" key="1">
    <source>
        <dbReference type="SAM" id="Coils"/>
    </source>
</evidence>
<sequence>MYIQSRLSTADAALLMPSSRPRRAAQSTSSIHENSHFSTRTSTAKKKSSHNACNGTQSRRVLTELRRRRAEMEEIESYKQQKGKFLDSLPQPRRKTTQSNLQKKNQGDSRVKPTSKAQTHSIESMRYKLTELQIRAQRRKKKVDTIDLLAVETDDEESNDSDDEIIFVCTRNISASCTSTTVKEKNKSDFAKSRKRRESLEEEIQVEEELTIDEIIKRRIQDAERNGEIISL</sequence>
<accession>A0AAD3GZB7</accession>
<organism evidence="3 4">
    <name type="scientific">Chaetoceros tenuissimus</name>
    <dbReference type="NCBI Taxonomy" id="426638"/>
    <lineage>
        <taxon>Eukaryota</taxon>
        <taxon>Sar</taxon>
        <taxon>Stramenopiles</taxon>
        <taxon>Ochrophyta</taxon>
        <taxon>Bacillariophyta</taxon>
        <taxon>Coscinodiscophyceae</taxon>
        <taxon>Chaetocerotophycidae</taxon>
        <taxon>Chaetocerotales</taxon>
        <taxon>Chaetocerotaceae</taxon>
        <taxon>Chaetoceros</taxon>
    </lineage>
</organism>
<feature type="coiled-coil region" evidence="1">
    <location>
        <begin position="183"/>
        <end position="210"/>
    </location>
</feature>